<feature type="compositionally biased region" description="Polar residues" evidence="1">
    <location>
        <begin position="268"/>
        <end position="279"/>
    </location>
</feature>
<sequence>MSNNTSVLDGTKIDLSKITFSSIKQNDNGSKSVRVSYNGGPLTIQTPMLHIPWNLSPPFSEKNNKKGGQKKNDNDNDDDDDQQQDSQQLSGRNKWSLQMDFRDSATDKKVKAFHDNMVALDALFLKKVVENRKEWFGDKDVYENEKDASRVYKKFYKGGVRERENKQNPDEKYPPCISPKVTCENGEFRCNCFNMNREKYDEKVKPMNKLQLKGSQGEGIIRLTNFYIQDGRCGPTWTLMRLRADESEGALSEFGFIDITDDDKDSSEQPQTSVEVNSSGDEDNGDVQAGDAEDDDEAVTQRPETPPPPPKQTTVTRKKKTTT</sequence>
<feature type="compositionally biased region" description="Polar residues" evidence="1">
    <location>
        <begin position="86"/>
        <end position="96"/>
    </location>
</feature>
<organism evidence="2">
    <name type="scientific">viral metagenome</name>
    <dbReference type="NCBI Taxonomy" id="1070528"/>
    <lineage>
        <taxon>unclassified sequences</taxon>
        <taxon>metagenomes</taxon>
        <taxon>organismal metagenomes</taxon>
    </lineage>
</organism>
<feature type="compositionally biased region" description="Acidic residues" evidence="1">
    <location>
        <begin position="280"/>
        <end position="298"/>
    </location>
</feature>
<proteinExistence type="predicted"/>
<dbReference type="AlphaFoldDB" id="A0A6C0E861"/>
<accession>A0A6C0E861</accession>
<evidence type="ECO:0000313" key="2">
    <source>
        <dbReference type="EMBL" id="QHT24760.1"/>
    </source>
</evidence>
<feature type="region of interest" description="Disordered" evidence="1">
    <location>
        <begin position="49"/>
        <end position="97"/>
    </location>
</feature>
<reference evidence="2" key="1">
    <citation type="journal article" date="2020" name="Nature">
        <title>Giant virus diversity and host interactions through global metagenomics.</title>
        <authorList>
            <person name="Schulz F."/>
            <person name="Roux S."/>
            <person name="Paez-Espino D."/>
            <person name="Jungbluth S."/>
            <person name="Walsh D.A."/>
            <person name="Denef V.J."/>
            <person name="McMahon K.D."/>
            <person name="Konstantinidis K.T."/>
            <person name="Eloe-Fadrosh E.A."/>
            <person name="Kyrpides N.C."/>
            <person name="Woyke T."/>
        </authorList>
    </citation>
    <scope>NUCLEOTIDE SEQUENCE</scope>
    <source>
        <strain evidence="2">GVMAG-M-3300023179-150</strain>
    </source>
</reference>
<evidence type="ECO:0000256" key="1">
    <source>
        <dbReference type="SAM" id="MobiDB-lite"/>
    </source>
</evidence>
<dbReference type="EMBL" id="MN739748">
    <property type="protein sequence ID" value="QHT24760.1"/>
    <property type="molecule type" value="Genomic_DNA"/>
</dbReference>
<feature type="region of interest" description="Disordered" evidence="1">
    <location>
        <begin position="260"/>
        <end position="323"/>
    </location>
</feature>
<name>A0A6C0E861_9ZZZZ</name>
<protein>
    <submittedName>
        <fullName evidence="2">Uncharacterized protein</fullName>
    </submittedName>
</protein>